<dbReference type="AlphaFoldDB" id="A0A316BUF7"/>
<dbReference type="STRING" id="1192868.GCA_000304395_00931"/>
<feature type="domain" description="SsuA/THI5-like" evidence="2">
    <location>
        <begin position="37"/>
        <end position="239"/>
    </location>
</feature>
<evidence type="ECO:0000313" key="3">
    <source>
        <dbReference type="EMBL" id="PWJ77665.1"/>
    </source>
</evidence>
<keyword evidence="4" id="KW-1185">Reference proteome</keyword>
<dbReference type="SUPFAM" id="SSF53850">
    <property type="entry name" value="Periplasmic binding protein-like II"/>
    <property type="match status" value="1"/>
</dbReference>
<dbReference type="InterPro" id="IPR015168">
    <property type="entry name" value="SsuA/THI5"/>
</dbReference>
<comment type="caution">
    <text evidence="3">The sequence shown here is derived from an EMBL/GenBank/DDBJ whole genome shotgun (WGS) entry which is preliminary data.</text>
</comment>
<dbReference type="PANTHER" id="PTHR31528:SF3">
    <property type="entry name" value="THIAMINE BIOSYNTHESIS PROTEIN HI_0357-RELATED"/>
    <property type="match status" value="1"/>
</dbReference>
<evidence type="ECO:0000256" key="1">
    <source>
        <dbReference type="SAM" id="SignalP"/>
    </source>
</evidence>
<dbReference type="OrthoDB" id="5372616at2"/>
<dbReference type="PANTHER" id="PTHR31528">
    <property type="entry name" value="4-AMINO-5-HYDROXYMETHYL-2-METHYLPYRIMIDINE PHOSPHATE SYNTHASE THI11-RELATED"/>
    <property type="match status" value="1"/>
</dbReference>
<feature type="signal peptide" evidence="1">
    <location>
        <begin position="1"/>
        <end position="24"/>
    </location>
</feature>
<dbReference type="Pfam" id="PF09084">
    <property type="entry name" value="NMT1"/>
    <property type="match status" value="1"/>
</dbReference>
<evidence type="ECO:0000313" key="4">
    <source>
        <dbReference type="Proteomes" id="UP000245396"/>
    </source>
</evidence>
<dbReference type="EMBL" id="QGGG01000017">
    <property type="protein sequence ID" value="PWJ77665.1"/>
    <property type="molecule type" value="Genomic_DNA"/>
</dbReference>
<dbReference type="InterPro" id="IPR027939">
    <property type="entry name" value="NMT1/THI5"/>
</dbReference>
<keyword evidence="1" id="KW-0732">Signal</keyword>
<proteinExistence type="predicted"/>
<organism evidence="3 4">
    <name type="scientific">Pseudaminobacter salicylatoxidans</name>
    <dbReference type="NCBI Taxonomy" id="93369"/>
    <lineage>
        <taxon>Bacteria</taxon>
        <taxon>Pseudomonadati</taxon>
        <taxon>Pseudomonadota</taxon>
        <taxon>Alphaproteobacteria</taxon>
        <taxon>Hyphomicrobiales</taxon>
        <taxon>Phyllobacteriaceae</taxon>
        <taxon>Pseudaminobacter</taxon>
    </lineage>
</organism>
<reference evidence="3 4" key="1">
    <citation type="submission" date="2018-05" db="EMBL/GenBank/DDBJ databases">
        <title>Genomic Encyclopedia of Type Strains, Phase IV (KMG-IV): sequencing the most valuable type-strain genomes for metagenomic binning, comparative biology and taxonomic classification.</title>
        <authorList>
            <person name="Goeker M."/>
        </authorList>
    </citation>
    <scope>NUCLEOTIDE SEQUENCE [LARGE SCALE GENOMIC DNA]</scope>
    <source>
        <strain evidence="3 4">DSM 6986</strain>
    </source>
</reference>
<gene>
    <name evidence="3" type="ORF">C7441_11776</name>
</gene>
<evidence type="ECO:0000259" key="2">
    <source>
        <dbReference type="Pfam" id="PF09084"/>
    </source>
</evidence>
<dbReference type="RefSeq" id="WP_109614377.1">
    <property type="nucleotide sequence ID" value="NZ_QGGG01000017.1"/>
</dbReference>
<dbReference type="Proteomes" id="UP000245396">
    <property type="component" value="Unassembled WGS sequence"/>
</dbReference>
<protein>
    <submittedName>
        <fullName evidence="3">NitT/TauT family transport system substrate-binding protein</fullName>
    </submittedName>
</protein>
<accession>A0A316BUF7</accession>
<dbReference type="GO" id="GO:0009228">
    <property type="term" value="P:thiamine biosynthetic process"/>
    <property type="evidence" value="ECO:0007669"/>
    <property type="project" value="InterPro"/>
</dbReference>
<dbReference type="Gene3D" id="3.40.190.10">
    <property type="entry name" value="Periplasmic binding protein-like II"/>
    <property type="match status" value="2"/>
</dbReference>
<name>A0A316BUF7_PSESE</name>
<feature type="chain" id="PRO_5016380601" evidence="1">
    <location>
        <begin position="25"/>
        <end position="334"/>
    </location>
</feature>
<sequence length="334" mass="36666">MSRNFIAFAGFAAFLGATAPAAFAAEKVTFMTNWLAQPEHGGYYQALTDGSYAACGLDVALLQGGPQVSGRPLLLAGKIDFYMGGNMLQAFDAVQQNIPLRIVAAGFQKEPQVLMSHPGQGLDTWEDLPKAEQYIIGDEGAQSYFQWMVAEYGFDPARRVPYTFNPASFIANPKSIQQGYITSEPYAVEKAGGFKPNVFLLADYGFSTYATTVEVMQKTIDERPEAVQCFVDGSAKGWYNYLYGDNEAANDMIKKDNPDITDEQIAFSIRQMKDYGIVDSGDTEKLGIGAMTDAHIEDFYARMVKAKVVPAGLDIKKAYTLQFVNKGVGLELRK</sequence>